<dbReference type="EMBL" id="JAEQNA010000017">
    <property type="protein sequence ID" value="MBL0423433.1"/>
    <property type="molecule type" value="Genomic_DNA"/>
</dbReference>
<keyword evidence="3" id="KW-0223">Dioxygenase</keyword>
<dbReference type="SUPFAM" id="SSF54427">
    <property type="entry name" value="NTF2-like"/>
    <property type="match status" value="1"/>
</dbReference>
<comment type="caution">
    <text evidence="3">The sequence shown here is derived from an EMBL/GenBank/DDBJ whole genome shotgun (WGS) entry which is preliminary data.</text>
</comment>
<dbReference type="GO" id="GO:0051213">
    <property type="term" value="F:dioxygenase activity"/>
    <property type="evidence" value="ECO:0007669"/>
    <property type="project" value="UniProtKB-KW"/>
</dbReference>
<name>A0A936ZNI0_9BURK</name>
<gene>
    <name evidence="3" type="ORF">JI739_24080</name>
</gene>
<dbReference type="InterPro" id="IPR032710">
    <property type="entry name" value="NTF2-like_dom_sf"/>
</dbReference>
<dbReference type="Gene3D" id="3.10.450.50">
    <property type="match status" value="1"/>
</dbReference>
<evidence type="ECO:0000256" key="2">
    <source>
        <dbReference type="ARBA" id="ARBA00023002"/>
    </source>
</evidence>
<dbReference type="RefSeq" id="WP_201686568.1">
    <property type="nucleotide sequence ID" value="NZ_JAEQNA010000017.1"/>
</dbReference>
<protein>
    <submittedName>
        <fullName evidence="3">Aromatic-ring-hydroxylating dioxygenase subunit beta</fullName>
    </submittedName>
</protein>
<reference evidence="3" key="1">
    <citation type="submission" date="2021-01" db="EMBL/GenBank/DDBJ databases">
        <title>Ramlibacter sp. strain AW1 16S ribosomal RNA gene Genome sequencing and assembly.</title>
        <authorList>
            <person name="Kang M."/>
        </authorList>
    </citation>
    <scope>NUCLEOTIDE SEQUENCE</scope>
    <source>
        <strain evidence="3">AW1</strain>
    </source>
</reference>
<keyword evidence="2" id="KW-0560">Oxidoreductase</keyword>
<dbReference type="Pfam" id="PF00866">
    <property type="entry name" value="Ring_hydroxyl_B"/>
    <property type="match status" value="1"/>
</dbReference>
<accession>A0A936ZNI0</accession>
<evidence type="ECO:0000313" key="3">
    <source>
        <dbReference type="EMBL" id="MBL0423433.1"/>
    </source>
</evidence>
<evidence type="ECO:0000256" key="1">
    <source>
        <dbReference type="ARBA" id="ARBA00009570"/>
    </source>
</evidence>
<dbReference type="InterPro" id="IPR000391">
    <property type="entry name" value="Rng_hydr_dOase-bsu"/>
</dbReference>
<dbReference type="PANTHER" id="PTHR41534:SF2">
    <property type="entry name" value="3-PHENYLPROPIONATE_CINNAMIC ACID DIOXYGENASE SUBUNIT BETA"/>
    <property type="match status" value="1"/>
</dbReference>
<comment type="similarity">
    <text evidence="1">Belongs to the bacterial ring-hydroxylating dioxygenase beta subunit family.</text>
</comment>
<dbReference type="Proteomes" id="UP000613011">
    <property type="component" value="Unassembled WGS sequence"/>
</dbReference>
<dbReference type="CDD" id="cd00667">
    <property type="entry name" value="ring_hydroxylating_dioxygenases_beta"/>
    <property type="match status" value="1"/>
</dbReference>
<keyword evidence="4" id="KW-1185">Reference proteome</keyword>
<evidence type="ECO:0000313" key="4">
    <source>
        <dbReference type="Proteomes" id="UP000613011"/>
    </source>
</evidence>
<dbReference type="AlphaFoldDB" id="A0A936ZNI0"/>
<proteinExistence type="inferred from homology"/>
<dbReference type="PANTHER" id="PTHR41534">
    <property type="entry name" value="BLR3401 PROTEIN"/>
    <property type="match status" value="1"/>
</dbReference>
<organism evidence="3 4">
    <name type="scientific">Ramlibacter aurantiacus</name>
    <dbReference type="NCBI Taxonomy" id="2801330"/>
    <lineage>
        <taxon>Bacteria</taxon>
        <taxon>Pseudomonadati</taxon>
        <taxon>Pseudomonadota</taxon>
        <taxon>Betaproteobacteria</taxon>
        <taxon>Burkholderiales</taxon>
        <taxon>Comamonadaceae</taxon>
        <taxon>Ramlibacter</taxon>
    </lineage>
</organism>
<dbReference type="GO" id="GO:0019380">
    <property type="term" value="P:3-phenylpropionate catabolic process"/>
    <property type="evidence" value="ECO:0007669"/>
    <property type="project" value="TreeGrafter"/>
</dbReference>
<sequence>MAESKALGGAAAKSLETLERECTRFLYREAELLDRAQFQAWLALMNPRIDYRVPVRTTRDNGEGDGFSTRAFFMQEDFGSLAQRVQRLESPYNWAENPRTRTRRIVGNVRVRECQGMDVLVDSNLVMLCHRSDAPAPLMFSCERQDVLREHEGRWTLAKRLALLDSTVLGHESLSVFL</sequence>